<dbReference type="PANTHER" id="PTHR43201:SF8">
    <property type="entry name" value="ACYL-COA SYNTHETASE FAMILY MEMBER 3"/>
    <property type="match status" value="1"/>
</dbReference>
<evidence type="ECO:0000256" key="1">
    <source>
        <dbReference type="ARBA" id="ARBA00006432"/>
    </source>
</evidence>
<proteinExistence type="inferred from homology"/>
<comment type="caution">
    <text evidence="3">The sequence shown here is derived from an EMBL/GenBank/DDBJ whole genome shotgun (WGS) entry which is preliminary data.</text>
</comment>
<keyword evidence="4" id="KW-1185">Reference proteome</keyword>
<organism evidence="3 4">
    <name type="scientific">Datura stramonium</name>
    <name type="common">Jimsonweed</name>
    <name type="synonym">Common thornapple</name>
    <dbReference type="NCBI Taxonomy" id="4076"/>
    <lineage>
        <taxon>Eukaryota</taxon>
        <taxon>Viridiplantae</taxon>
        <taxon>Streptophyta</taxon>
        <taxon>Embryophyta</taxon>
        <taxon>Tracheophyta</taxon>
        <taxon>Spermatophyta</taxon>
        <taxon>Magnoliopsida</taxon>
        <taxon>eudicotyledons</taxon>
        <taxon>Gunneridae</taxon>
        <taxon>Pentapetalae</taxon>
        <taxon>asterids</taxon>
        <taxon>lamiids</taxon>
        <taxon>Solanales</taxon>
        <taxon>Solanaceae</taxon>
        <taxon>Solanoideae</taxon>
        <taxon>Datureae</taxon>
        <taxon>Datura</taxon>
    </lineage>
</organism>
<dbReference type="Proteomes" id="UP000823775">
    <property type="component" value="Unassembled WGS sequence"/>
</dbReference>
<feature type="domain" description="AMP-dependent synthetase/ligase" evidence="2">
    <location>
        <begin position="77"/>
        <end position="192"/>
    </location>
</feature>
<dbReference type="PANTHER" id="PTHR43201">
    <property type="entry name" value="ACYL-COA SYNTHETASE"/>
    <property type="match status" value="1"/>
</dbReference>
<comment type="similarity">
    <text evidence="1">Belongs to the ATP-dependent AMP-binding enzyme family.</text>
</comment>
<protein>
    <recommendedName>
        <fullName evidence="2">AMP-dependent synthetase/ligase domain-containing protein</fullName>
    </recommendedName>
</protein>
<sequence>MSSLKLLNYFLISKSTPLHSFYSPLFYSPYIQYRFLCPKNPTFISSQSRLFSSATSSISYMELVKEVACKGPELQQNIAIRADEKSYSYLQLISSARRISNLLSKLNLKTDNGIKENEHHNGARVGIVAKPSAEFVAGILGTWLSGGCAVPLALSYPETELLHVMNDSDISIILSTEDHQELMNTIAAKTGAQLSVIPSIPNVQSSMEHDQSKDMVSDGQQNLIEINSYGEILGNLSVARYGYLLPRLRCLELINSIFLCSVHVPLRREPCFYLVHQRYNRETKRSCPHTQWSLSTGPNVS</sequence>
<name>A0ABS8VML4_DATST</name>
<accession>A0ABS8VML4</accession>
<gene>
    <name evidence="3" type="ORF">HAX54_039188</name>
</gene>
<reference evidence="3 4" key="1">
    <citation type="journal article" date="2021" name="BMC Genomics">
        <title>Datura genome reveals duplications of psychoactive alkaloid biosynthetic genes and high mutation rate following tissue culture.</title>
        <authorList>
            <person name="Rajewski A."/>
            <person name="Carter-House D."/>
            <person name="Stajich J."/>
            <person name="Litt A."/>
        </authorList>
    </citation>
    <scope>NUCLEOTIDE SEQUENCE [LARGE SCALE GENOMIC DNA]</scope>
    <source>
        <strain evidence="3">AR-01</strain>
    </source>
</reference>
<evidence type="ECO:0000259" key="2">
    <source>
        <dbReference type="Pfam" id="PF00501"/>
    </source>
</evidence>
<dbReference type="InterPro" id="IPR042099">
    <property type="entry name" value="ANL_N_sf"/>
</dbReference>
<evidence type="ECO:0000313" key="4">
    <source>
        <dbReference type="Proteomes" id="UP000823775"/>
    </source>
</evidence>
<dbReference type="Gene3D" id="3.40.50.12780">
    <property type="entry name" value="N-terminal domain of ligase-like"/>
    <property type="match status" value="1"/>
</dbReference>
<evidence type="ECO:0000313" key="3">
    <source>
        <dbReference type="EMBL" id="MCE0481427.1"/>
    </source>
</evidence>
<dbReference type="SUPFAM" id="SSF56801">
    <property type="entry name" value="Acetyl-CoA synthetase-like"/>
    <property type="match status" value="1"/>
</dbReference>
<dbReference type="EMBL" id="JACEIK010005406">
    <property type="protein sequence ID" value="MCE0481427.1"/>
    <property type="molecule type" value="Genomic_DNA"/>
</dbReference>
<dbReference type="Pfam" id="PF00501">
    <property type="entry name" value="AMP-binding"/>
    <property type="match status" value="1"/>
</dbReference>
<dbReference type="InterPro" id="IPR000873">
    <property type="entry name" value="AMP-dep_synth/lig_dom"/>
</dbReference>